<organism evidence="1 2">
    <name type="scientific">Neisseria weaveri</name>
    <dbReference type="NCBI Taxonomy" id="28091"/>
    <lineage>
        <taxon>Bacteria</taxon>
        <taxon>Pseudomonadati</taxon>
        <taxon>Pseudomonadota</taxon>
        <taxon>Betaproteobacteria</taxon>
        <taxon>Neisseriales</taxon>
        <taxon>Neisseriaceae</taxon>
        <taxon>Neisseria</taxon>
    </lineage>
</organism>
<dbReference type="InterPro" id="IPR007922">
    <property type="entry name" value="DciA-like"/>
</dbReference>
<dbReference type="EMBL" id="LR134533">
    <property type="protein sequence ID" value="VEJ51806.1"/>
    <property type="molecule type" value="Genomic_DNA"/>
</dbReference>
<protein>
    <submittedName>
        <fullName evidence="1">Zn-ribbon-containing, possibly RNA-binding protein and truncated derivatives</fullName>
    </submittedName>
</protein>
<reference evidence="1 2" key="1">
    <citation type="submission" date="2018-12" db="EMBL/GenBank/DDBJ databases">
        <authorList>
            <consortium name="Pathogen Informatics"/>
        </authorList>
    </citation>
    <scope>NUCLEOTIDE SEQUENCE [LARGE SCALE GENOMIC DNA]</scope>
    <source>
        <strain evidence="1 2">NCTC12742</strain>
    </source>
</reference>
<accession>A0A3S4Z5B7</accession>
<dbReference type="AlphaFoldDB" id="A0A3S4Z5B7"/>
<dbReference type="Pfam" id="PF05258">
    <property type="entry name" value="DciA"/>
    <property type="match status" value="1"/>
</dbReference>
<name>A0A3S4Z5B7_9NEIS</name>
<dbReference type="RefSeq" id="WP_036494310.1">
    <property type="nucleotide sequence ID" value="NZ_CAUJRG010000005.1"/>
</dbReference>
<keyword evidence="2" id="KW-1185">Reference proteome</keyword>
<evidence type="ECO:0000313" key="1">
    <source>
        <dbReference type="EMBL" id="VEJ51806.1"/>
    </source>
</evidence>
<dbReference type="Proteomes" id="UP000272771">
    <property type="component" value="Chromosome"/>
</dbReference>
<evidence type="ECO:0000313" key="2">
    <source>
        <dbReference type="Proteomes" id="UP000272771"/>
    </source>
</evidence>
<sequence>MNLEHLSQKDHGLTLLLQQVKIWRKLDAQVKTVIPPNLHAHCRVACIDEDCLVIVANNGMACSRLRMLIPSMLPKIQTICSNIQSVRIKVMPATPPKPRANTLQLSGETLDGLHETASRLSHHPQLANALNKLVDKYKK</sequence>
<proteinExistence type="predicted"/>
<dbReference type="STRING" id="28091.SAMEA3174300_00269"/>
<gene>
    <name evidence="1" type="ORF">NCTC12742_01711</name>
</gene>